<dbReference type="AlphaFoldDB" id="A0A6V7PEP5"/>
<proteinExistence type="predicted"/>
<dbReference type="PANTHER" id="PTHR31589">
    <property type="entry name" value="PROTEIN, PUTATIVE (DUF239)-RELATED-RELATED"/>
    <property type="match status" value="1"/>
</dbReference>
<dbReference type="InterPro" id="IPR004314">
    <property type="entry name" value="Neprosin"/>
</dbReference>
<dbReference type="Pfam" id="PF03080">
    <property type="entry name" value="Neprosin"/>
    <property type="match status" value="1"/>
</dbReference>
<feature type="domain" description="Neprosin PEP catalytic" evidence="2">
    <location>
        <begin position="52"/>
        <end position="306"/>
    </location>
</feature>
<evidence type="ECO:0000313" key="3">
    <source>
        <dbReference type="EMBL" id="CAD1829359.1"/>
    </source>
</evidence>
<sequence>MLNMSSSSPPPTQQEWQRSGTCPEGTVPVLRTHARNTTRAANFPMTPFFKESLAANGVTTEAAYAYSTNGPYHGANADIYLWDIHVEPNEYSTNFIAVGGDADGRPLVNDPSVDNAILVGWMAAPPLYGDSKPRLYVYWTNDGGRSKNCWNFDCGGFVQTSKKISLGASFSPTSKPGGEQRHTTDAAEPKWWVSVNLEEVGYLPDFVFNNFVESFLNGWGGQLLNTNPGGQHTSTQMGSGRFPSEGINYAGMIGKYLAVDYNGELANDYPAGSKVTQSSCYDYKDLGRQEPEPGYYILYGGPVALTVLTVQRVKV</sequence>
<reference evidence="3" key="1">
    <citation type="submission" date="2020-07" db="EMBL/GenBank/DDBJ databases">
        <authorList>
            <person name="Lin J."/>
        </authorList>
    </citation>
    <scope>NUCLEOTIDE SEQUENCE</scope>
</reference>
<evidence type="ECO:0000259" key="2">
    <source>
        <dbReference type="PROSITE" id="PS52045"/>
    </source>
</evidence>
<evidence type="ECO:0000256" key="1">
    <source>
        <dbReference type="SAM" id="MobiDB-lite"/>
    </source>
</evidence>
<dbReference type="EMBL" id="LR862147">
    <property type="protein sequence ID" value="CAD1829359.1"/>
    <property type="molecule type" value="Genomic_DNA"/>
</dbReference>
<dbReference type="Gene3D" id="3.90.1320.10">
    <property type="entry name" value="Outer-capsid protein sigma 3, large lobe"/>
    <property type="match status" value="1"/>
</dbReference>
<accession>A0A6V7PEP5</accession>
<dbReference type="PANTHER" id="PTHR31589:SF219">
    <property type="entry name" value="OS06G0144400 PROTEIN"/>
    <property type="match status" value="1"/>
</dbReference>
<organism evidence="3">
    <name type="scientific">Ananas comosus var. bracteatus</name>
    <name type="common">red pineapple</name>
    <dbReference type="NCBI Taxonomy" id="296719"/>
    <lineage>
        <taxon>Eukaryota</taxon>
        <taxon>Viridiplantae</taxon>
        <taxon>Streptophyta</taxon>
        <taxon>Embryophyta</taxon>
        <taxon>Tracheophyta</taxon>
        <taxon>Spermatophyta</taxon>
        <taxon>Magnoliopsida</taxon>
        <taxon>Liliopsida</taxon>
        <taxon>Poales</taxon>
        <taxon>Bromeliaceae</taxon>
        <taxon>Bromelioideae</taxon>
        <taxon>Ananas</taxon>
    </lineage>
</organism>
<dbReference type="InterPro" id="IPR053168">
    <property type="entry name" value="Glutamic_endopeptidase"/>
</dbReference>
<feature type="compositionally biased region" description="Polar residues" evidence="1">
    <location>
        <begin position="1"/>
        <end position="20"/>
    </location>
</feature>
<dbReference type="PROSITE" id="PS52045">
    <property type="entry name" value="NEPROSIN_PEP_CD"/>
    <property type="match status" value="1"/>
</dbReference>
<feature type="region of interest" description="Disordered" evidence="1">
    <location>
        <begin position="1"/>
        <end position="26"/>
    </location>
</feature>
<name>A0A6V7PEP5_ANACO</name>
<gene>
    <name evidence="3" type="ORF">CB5_LOCUS12570</name>
</gene>
<protein>
    <recommendedName>
        <fullName evidence="2">Neprosin PEP catalytic domain-containing protein</fullName>
    </recommendedName>
</protein>